<dbReference type="GO" id="GO:0005576">
    <property type="term" value="C:extracellular region"/>
    <property type="evidence" value="ECO:0007669"/>
    <property type="project" value="UniProtKB-SubCell"/>
</dbReference>
<evidence type="ECO:0000313" key="12">
    <source>
        <dbReference type="Proteomes" id="UP001347796"/>
    </source>
</evidence>
<dbReference type="EMBL" id="JAZGQO010000002">
    <property type="protein sequence ID" value="KAK6190287.1"/>
    <property type="molecule type" value="Genomic_DNA"/>
</dbReference>
<dbReference type="AlphaFoldDB" id="A0AAN8K6R5"/>
<dbReference type="PANTHER" id="PTHR45828">
    <property type="entry name" value="CYTOCHROME B561/FERRIC REDUCTASE TRANSMEMBRANE"/>
    <property type="match status" value="1"/>
</dbReference>
<comment type="similarity">
    <text evidence="2">Belongs to the insect defense protein family.</text>
</comment>
<evidence type="ECO:0000256" key="1">
    <source>
        <dbReference type="ARBA" id="ARBA00004613"/>
    </source>
</evidence>
<keyword evidence="7" id="KW-0391">Immunity</keyword>
<feature type="domain" description="Reelin" evidence="10">
    <location>
        <begin position="3"/>
        <end position="184"/>
    </location>
</feature>
<keyword evidence="8" id="KW-0044">Antibiotic</keyword>
<dbReference type="GO" id="GO:0042742">
    <property type="term" value="P:defense response to bacterium"/>
    <property type="evidence" value="ECO:0007669"/>
    <property type="project" value="UniProtKB-KW"/>
</dbReference>
<proteinExistence type="inferred from homology"/>
<dbReference type="CDD" id="cd08544">
    <property type="entry name" value="Reeler"/>
    <property type="match status" value="1"/>
</dbReference>
<keyword evidence="5" id="KW-0399">Innate immunity</keyword>
<sequence>MLSFVVIVCTIGAVTGYASGPPTSACADMYPTGHETNAQTGTPYFEITTAENTYSAGGTVTVTLTATSNYYEGVFVQARRATSNCSDGTNDGAVGSFTIPNGDTFLQLISCNGIAGGAVAHKTSSHQTSKTITWTAPAQTVGQIYFRGVFVRNEETFWTDIFSSVVKPTGDTSTDLTVCPVRTTLNGSGANRPIAIVILLSTIITVLSRGV</sequence>
<dbReference type="Gene3D" id="2.60.40.4060">
    <property type="entry name" value="Reeler domain"/>
    <property type="match status" value="1"/>
</dbReference>
<accession>A0AAN8K6R5</accession>
<dbReference type="InterPro" id="IPR042307">
    <property type="entry name" value="Reeler_sf"/>
</dbReference>
<keyword evidence="4" id="KW-0929">Antimicrobial</keyword>
<evidence type="ECO:0000256" key="3">
    <source>
        <dbReference type="ARBA" id="ARBA00022525"/>
    </source>
</evidence>
<keyword evidence="12" id="KW-1185">Reference proteome</keyword>
<name>A0AAN8K6R5_PATCE</name>
<organism evidence="11 12">
    <name type="scientific">Patella caerulea</name>
    <name type="common">Rayed Mediterranean limpet</name>
    <dbReference type="NCBI Taxonomy" id="87958"/>
    <lineage>
        <taxon>Eukaryota</taxon>
        <taxon>Metazoa</taxon>
        <taxon>Spiralia</taxon>
        <taxon>Lophotrochozoa</taxon>
        <taxon>Mollusca</taxon>
        <taxon>Gastropoda</taxon>
        <taxon>Patellogastropoda</taxon>
        <taxon>Patelloidea</taxon>
        <taxon>Patellidae</taxon>
        <taxon>Patella</taxon>
    </lineage>
</organism>
<feature type="chain" id="PRO_5042978297" description="Reelin domain-containing protein" evidence="9">
    <location>
        <begin position="17"/>
        <end position="211"/>
    </location>
</feature>
<evidence type="ECO:0000259" key="10">
    <source>
        <dbReference type="PROSITE" id="PS51019"/>
    </source>
</evidence>
<dbReference type="PROSITE" id="PS51019">
    <property type="entry name" value="REELIN"/>
    <property type="match status" value="1"/>
</dbReference>
<comment type="subcellular location">
    <subcellularLocation>
        <location evidence="1">Secreted</location>
    </subcellularLocation>
</comment>
<dbReference type="GO" id="GO:0016020">
    <property type="term" value="C:membrane"/>
    <property type="evidence" value="ECO:0007669"/>
    <property type="project" value="TreeGrafter"/>
</dbReference>
<dbReference type="Pfam" id="PF02014">
    <property type="entry name" value="Reeler"/>
    <property type="match status" value="1"/>
</dbReference>
<evidence type="ECO:0000256" key="8">
    <source>
        <dbReference type="ARBA" id="ARBA00023022"/>
    </source>
</evidence>
<dbReference type="PANTHER" id="PTHR45828:SF9">
    <property type="entry name" value="CELL WALL INTEGRITY AND STRESS RESPONSE COMPONENT 4-LIKE-RELATED"/>
    <property type="match status" value="1"/>
</dbReference>
<evidence type="ECO:0000256" key="9">
    <source>
        <dbReference type="SAM" id="SignalP"/>
    </source>
</evidence>
<dbReference type="InterPro" id="IPR002861">
    <property type="entry name" value="Reeler_dom"/>
</dbReference>
<gene>
    <name evidence="11" type="ORF">SNE40_002193</name>
</gene>
<evidence type="ECO:0000256" key="6">
    <source>
        <dbReference type="ARBA" id="ARBA00022729"/>
    </source>
</evidence>
<keyword evidence="6 9" id="KW-0732">Signal</keyword>
<evidence type="ECO:0000256" key="2">
    <source>
        <dbReference type="ARBA" id="ARBA00008501"/>
    </source>
</evidence>
<evidence type="ECO:0000256" key="4">
    <source>
        <dbReference type="ARBA" id="ARBA00022529"/>
    </source>
</evidence>
<keyword evidence="3" id="KW-0964">Secreted</keyword>
<dbReference type="InterPro" id="IPR051237">
    <property type="entry name" value="Ferric-chelate_Red/DefProt"/>
</dbReference>
<protein>
    <recommendedName>
        <fullName evidence="10">Reelin domain-containing protein</fullName>
    </recommendedName>
</protein>
<evidence type="ECO:0000256" key="7">
    <source>
        <dbReference type="ARBA" id="ARBA00022859"/>
    </source>
</evidence>
<dbReference type="Proteomes" id="UP001347796">
    <property type="component" value="Unassembled WGS sequence"/>
</dbReference>
<feature type="signal peptide" evidence="9">
    <location>
        <begin position="1"/>
        <end position="16"/>
    </location>
</feature>
<evidence type="ECO:0000313" key="11">
    <source>
        <dbReference type="EMBL" id="KAK6190287.1"/>
    </source>
</evidence>
<comment type="caution">
    <text evidence="11">The sequence shown here is derived from an EMBL/GenBank/DDBJ whole genome shotgun (WGS) entry which is preliminary data.</text>
</comment>
<evidence type="ECO:0000256" key="5">
    <source>
        <dbReference type="ARBA" id="ARBA00022588"/>
    </source>
</evidence>
<dbReference type="GO" id="GO:0045087">
    <property type="term" value="P:innate immune response"/>
    <property type="evidence" value="ECO:0007669"/>
    <property type="project" value="UniProtKB-KW"/>
</dbReference>
<reference evidence="11 12" key="1">
    <citation type="submission" date="2024-01" db="EMBL/GenBank/DDBJ databases">
        <title>The genome of the rayed Mediterranean limpet Patella caerulea (Linnaeus, 1758).</title>
        <authorList>
            <person name="Anh-Thu Weber A."/>
            <person name="Halstead-Nussloch G."/>
        </authorList>
    </citation>
    <scope>NUCLEOTIDE SEQUENCE [LARGE SCALE GENOMIC DNA]</scope>
    <source>
        <strain evidence="11">AATW-2023a</strain>
        <tissue evidence="11">Whole specimen</tissue>
    </source>
</reference>